<dbReference type="SMART" id="SM00822">
    <property type="entry name" value="PKS_KR"/>
    <property type="match status" value="1"/>
</dbReference>
<dbReference type="GO" id="GO:0016705">
    <property type="term" value="F:oxidoreductase activity, acting on paired donors, with incorporation or reduction of molecular oxygen"/>
    <property type="evidence" value="ECO:0007669"/>
    <property type="project" value="InterPro"/>
</dbReference>
<dbReference type="Gene3D" id="3.10.129.110">
    <property type="entry name" value="Polyketide synthase dehydratase"/>
    <property type="match status" value="1"/>
</dbReference>
<name>A0A0R3D547_9BRAD</name>
<evidence type="ECO:0000256" key="1">
    <source>
        <dbReference type="ARBA" id="ARBA00023002"/>
    </source>
</evidence>
<dbReference type="InterPro" id="IPR024011">
    <property type="entry name" value="Biosynth_lucif-like_mOase_dom"/>
</dbReference>
<dbReference type="InterPro" id="IPR011251">
    <property type="entry name" value="Luciferase-like_dom"/>
</dbReference>
<dbReference type="Gene3D" id="3.40.50.720">
    <property type="entry name" value="NAD(P)-binding Rossmann-like Domain"/>
    <property type="match status" value="1"/>
</dbReference>
<feature type="region of interest" description="C-terminal hotdog fold" evidence="3">
    <location>
        <begin position="353"/>
        <end position="494"/>
    </location>
</feature>
<dbReference type="InterPro" id="IPR036291">
    <property type="entry name" value="NAD(P)-bd_dom_sf"/>
</dbReference>
<dbReference type="PROSITE" id="PS52019">
    <property type="entry name" value="PKS_MFAS_DH"/>
    <property type="match status" value="1"/>
</dbReference>
<protein>
    <submittedName>
        <fullName evidence="6">Uncharacterized protein</fullName>
    </submittedName>
</protein>
<accession>A0A0R3D547</accession>
<dbReference type="SUPFAM" id="SSF47336">
    <property type="entry name" value="ACP-like"/>
    <property type="match status" value="1"/>
</dbReference>
<dbReference type="InterPro" id="IPR050766">
    <property type="entry name" value="Bact_Lucif_Oxidored"/>
</dbReference>
<organism evidence="6 7">
    <name type="scientific">Bradyrhizobium manausense</name>
    <dbReference type="NCBI Taxonomy" id="989370"/>
    <lineage>
        <taxon>Bacteria</taxon>
        <taxon>Pseudomonadati</taxon>
        <taxon>Pseudomonadota</taxon>
        <taxon>Alphaproteobacteria</taxon>
        <taxon>Hyphomicrobiales</taxon>
        <taxon>Nitrobacteraceae</taxon>
        <taxon>Bradyrhizobium</taxon>
    </lineage>
</organism>
<dbReference type="GO" id="GO:0005829">
    <property type="term" value="C:cytosol"/>
    <property type="evidence" value="ECO:0007669"/>
    <property type="project" value="TreeGrafter"/>
</dbReference>
<evidence type="ECO:0000313" key="7">
    <source>
        <dbReference type="Proteomes" id="UP000051936"/>
    </source>
</evidence>
<evidence type="ECO:0000256" key="3">
    <source>
        <dbReference type="PROSITE-ProRule" id="PRU01363"/>
    </source>
</evidence>
<evidence type="ECO:0000259" key="5">
    <source>
        <dbReference type="PROSITE" id="PS52019"/>
    </source>
</evidence>
<comment type="caution">
    <text evidence="6">The sequence shown here is derived from an EMBL/GenBank/DDBJ whole genome shotgun (WGS) entry which is preliminary data.</text>
</comment>
<dbReference type="GO" id="GO:0004497">
    <property type="term" value="F:monooxygenase activity"/>
    <property type="evidence" value="ECO:0007669"/>
    <property type="project" value="UniProtKB-KW"/>
</dbReference>
<evidence type="ECO:0000259" key="4">
    <source>
        <dbReference type="PROSITE" id="PS50075"/>
    </source>
</evidence>
<sequence>MLTSIMFFSTGFRPAASVVYQRIADIARRADADGMTRVWLPERHFVEFGAVHPAPAVLAAALAGATRSIRLAAGSVVAPLHEPIRITEAWSVVDNLSGGRVDLALAPGWRAEDFALAPDCYANRHQTLEDNARLVQRLWRGDSVERLAGDGRQIAVHTLPRPVQPELPLWITAARNPQTFKLAGSLGANLLTYLVDLGLEGLGARIADYRAARMSAGHDPSAGIVTVMLHTHLAETSVEARDRARQPYIDSFVRNRQLVDSHTGAALSEAQATEIATAQFDRLFERLSFVGSIDAAVALVDRLTTIGVDETACLIDFIDNFDIVERGLPALSRFVGRARNRETVRAASPDDDGSRYHGEEFYAYIESIGGHYGPSFRGIESIELVGGRAEVKLALPGGTSAPDPILLDAIVSTAHAFALRPALRGSMRPLALPVGVRQLRLEPARSAGYRVLARERSRDGETATFEMDVETNEGVPVATLEGVAFKRLPLSPHDPRANDARATFHHLSWAELETSLPIGPASWVVCCAEQSEAALYADLLSTFSTGTKSVGLVIPQRGLWIFGDRQGPREASLYTLASIERLRAERQVETIVVLVRGAHSLPNDDCLPDPAAAAAWAAAGAVRAESGRAVVRVLDVARDAGLVDVVQSLRLFAGSAGCAMAAARTGKLYSPHLTPTEMVAERCEPCIGERALVTGGHGQLGSILTDWLLEDGAHEVVALSRTGRRYRREAHPTGGHVVDLRGDVTEIGSLSCPELQDPFDVVFHLAGKDPGRAADATAINEAFSSKFDGFLAVAQHAAQKGSRGRLVLLGSIAGLIGAVGQPAYSSANAAASAAALHVCMRTGLRVSALAVDPVGAVGMAGATGVADSFAARSITPLDPATVLRAVALAMTSGIKEVAIVAPGNHGTSYARKPNSHRAVLSELGGLDEQALLHEVRERTRQEVAKILEIPPEQVDFSANLYDMRFDSVMGVELRNTLEQKYNIKVGLAALMEAQCLEDVVRVLLPAATRSRAGQPKAATPAADIVL</sequence>
<feature type="domain" description="Carrier" evidence="4">
    <location>
        <begin position="933"/>
        <end position="1007"/>
    </location>
</feature>
<dbReference type="SUPFAM" id="SSF51679">
    <property type="entry name" value="Bacterial luciferase-like"/>
    <property type="match status" value="1"/>
</dbReference>
<reference evidence="6 7" key="1">
    <citation type="submission" date="2015-09" db="EMBL/GenBank/DDBJ databases">
        <title>Draft Genome Sequence of Bradyrhizobium manausense Strain BR 3351T, a Novel Symbiotic Nitrogen-Fixing Alphaproteobacterium Isolated from Brazilian Amazon Rain Forest.</title>
        <authorList>
            <person name="De Araujo J.L."/>
            <person name="Zilli J.E."/>
        </authorList>
    </citation>
    <scope>NUCLEOTIDE SEQUENCE [LARGE SCALE GENOMIC DNA]</scope>
    <source>
        <strain evidence="6 7">BR3351</strain>
    </source>
</reference>
<dbReference type="InterPro" id="IPR036736">
    <property type="entry name" value="ACP-like_sf"/>
</dbReference>
<keyword evidence="1" id="KW-0560">Oxidoreductase</keyword>
<dbReference type="RefSeq" id="WP_083514572.1">
    <property type="nucleotide sequence ID" value="NZ_LJYG01000105.1"/>
</dbReference>
<evidence type="ECO:0000313" key="6">
    <source>
        <dbReference type="EMBL" id="KRQ04939.1"/>
    </source>
</evidence>
<dbReference type="PROSITE" id="PS50075">
    <property type="entry name" value="CARRIER"/>
    <property type="match status" value="1"/>
</dbReference>
<dbReference type="Gene3D" id="1.10.1200.10">
    <property type="entry name" value="ACP-like"/>
    <property type="match status" value="1"/>
</dbReference>
<dbReference type="STRING" id="989370.AOQ71_29270"/>
<feature type="domain" description="PKS/mFAS DH" evidence="5">
    <location>
        <begin position="177"/>
        <end position="494"/>
    </location>
</feature>
<dbReference type="InterPro" id="IPR009081">
    <property type="entry name" value="PP-bd_ACP"/>
</dbReference>
<keyword evidence="7" id="KW-1185">Reference proteome</keyword>
<keyword evidence="2" id="KW-0503">Monooxygenase</keyword>
<dbReference type="Pfam" id="PF00296">
    <property type="entry name" value="Bac_luciferase"/>
    <property type="match status" value="1"/>
</dbReference>
<dbReference type="InterPro" id="IPR042104">
    <property type="entry name" value="PKS_dehydratase_sf"/>
</dbReference>
<dbReference type="Pfam" id="PF00550">
    <property type="entry name" value="PP-binding"/>
    <property type="match status" value="1"/>
</dbReference>
<dbReference type="Pfam" id="PF08659">
    <property type="entry name" value="KR"/>
    <property type="match status" value="1"/>
</dbReference>
<dbReference type="EMBL" id="LJYG01000105">
    <property type="protein sequence ID" value="KRQ04939.1"/>
    <property type="molecule type" value="Genomic_DNA"/>
</dbReference>
<comment type="caution">
    <text evidence="3">Lacks conserved residue(s) required for the propagation of feature annotation.</text>
</comment>
<dbReference type="NCBIfam" id="TIGR04020">
    <property type="entry name" value="seco_metab_LLM"/>
    <property type="match status" value="1"/>
</dbReference>
<evidence type="ECO:0000256" key="2">
    <source>
        <dbReference type="ARBA" id="ARBA00023033"/>
    </source>
</evidence>
<dbReference type="PANTHER" id="PTHR30137">
    <property type="entry name" value="LUCIFERASE-LIKE MONOOXYGENASE"/>
    <property type="match status" value="1"/>
</dbReference>
<dbReference type="Proteomes" id="UP000051936">
    <property type="component" value="Unassembled WGS sequence"/>
</dbReference>
<feature type="region of interest" description="N-terminal hotdog fold" evidence="3">
    <location>
        <begin position="177"/>
        <end position="322"/>
    </location>
</feature>
<dbReference type="Gene3D" id="3.20.20.30">
    <property type="entry name" value="Luciferase-like domain"/>
    <property type="match status" value="1"/>
</dbReference>
<dbReference type="InterPro" id="IPR057326">
    <property type="entry name" value="KR_dom"/>
</dbReference>
<dbReference type="SUPFAM" id="SSF51735">
    <property type="entry name" value="NAD(P)-binding Rossmann-fold domains"/>
    <property type="match status" value="2"/>
</dbReference>
<dbReference type="InterPro" id="IPR049900">
    <property type="entry name" value="PKS_mFAS_DH"/>
</dbReference>
<dbReference type="InterPro" id="IPR013968">
    <property type="entry name" value="PKS_KR"/>
</dbReference>
<dbReference type="Pfam" id="PF14765">
    <property type="entry name" value="PS-DH"/>
    <property type="match status" value="1"/>
</dbReference>
<dbReference type="PANTHER" id="PTHR30137:SF8">
    <property type="entry name" value="BLR5498 PROTEIN"/>
    <property type="match status" value="1"/>
</dbReference>
<dbReference type="InterPro" id="IPR036661">
    <property type="entry name" value="Luciferase-like_sf"/>
</dbReference>
<dbReference type="AlphaFoldDB" id="A0A0R3D547"/>
<gene>
    <name evidence="6" type="ORF">AOQ71_29270</name>
</gene>
<dbReference type="InterPro" id="IPR049551">
    <property type="entry name" value="PKS_DH_C"/>
</dbReference>
<proteinExistence type="predicted"/>